<evidence type="ECO:0000256" key="3">
    <source>
        <dbReference type="ARBA" id="ARBA00010566"/>
    </source>
</evidence>
<sequence length="1108" mass="122728">MAVALKLLKQLRAPHTSSTILHRNLSPRLSSIHSATRLFSDSPPLTEPLPAPPPLNPHSPSPSSLNQYELAKFAAVAETWWDSEGPFKPLHMLNPTRLAFIRSTLCRHFGKDPLSPKPFEGLKFIDVGCGGGILSEPLARMGATVTGVDAVEKNINIARVHADLDPVTSRIDYQCTTAEKLVEEQKNFDAVFALEVIEHVADPTEFCKSLSALTVPGGATVVSTINRSMRAYAAAIVAAEYILHWLPKGTHQYSSFLTPEELALILERASISVQEMTGIEYNPLTGRWSLSDDVSVNFIAYGIKTVTSKMSRVTEFPVTARGRLAVLSAHLAAATIEPYELGPALEPHCASAHVPPPGNLRGPLTIVDERTGKRYQVQVSEEGTVKATDLKKITTGKNDKGLKVYDPGYLNTAPVRSSICYIDGDEGILRYRGYPIEELAESSTFLEVAYLLMYGNLPSESQYVDWEFAVSQHSAVPQGILDIIQAIPHDAHPMGVLVSAMSALSVFHPDANPALRGQEIYKSKQVRDKQIARILGKAPTIAAAAYLRLAGRPAVLPANNLSYSENFLYMLDSFDNHCGKYDIWSPSNLIKHFSVRIYRGNRSYKPNPRLARVLDVLFILHAEHEMNCSTAAARHLASSGVDVYTALAGATGALYGPLHGGANEAVLKMLNEIGTVENIPDFIEGVKNRKRKMSGFGHRVYKNYDPRAKVIRKLAEEVFSIVGRDPLIEVAVALEKAALSDEYFVKRKLYPNVDFYSGLIYRAMGFPTEFFPVLFAIPRMAGWLAHWRESLDDPDTKIMRPQQVYTGNWLRHYIPPRERIVTSDADKLSQVSVSNASRRRLAGSGIFENMSGQSQRLNVVPTVTMLGVMKARLVGATRGHALLKKKSDALTVQFRQILKNIVATKESMGDVMKNSSFALTEAKYVAGENIKHIVLENVHNASIKVRSRQENVAGVKLPKFEYFTEGETKNDLTGLARGGQQVQLCRAAYVKAIEVLVELASLQTSFLTLDEAIKTTNRRVNALENVVKPRLENTISYIKGELDELEREDFFRLKKIQGYKKREIERQMAAARNFANEQVAEKLSLKKGISLHSAQNLLSAEKDDDIIF</sequence>
<dbReference type="EC" id="2.1.1.114" evidence="8"/>
<dbReference type="GO" id="GO:0046961">
    <property type="term" value="F:proton-transporting ATPase activity, rotational mechanism"/>
    <property type="evidence" value="ECO:0007669"/>
    <property type="project" value="InterPro"/>
</dbReference>
<comment type="similarity">
    <text evidence="3 9">Belongs to the citrate synthase family.</text>
</comment>
<dbReference type="SUPFAM" id="SSF53335">
    <property type="entry name" value="S-adenosyl-L-methionine-dependent methyltransferases"/>
    <property type="match status" value="1"/>
</dbReference>
<dbReference type="SUPFAM" id="SSF48256">
    <property type="entry name" value="Citrate synthase"/>
    <property type="match status" value="1"/>
</dbReference>
<dbReference type="Gene3D" id="1.10.580.10">
    <property type="entry name" value="Citrate Synthase, domain 1"/>
    <property type="match status" value="1"/>
</dbReference>
<feature type="binding site" evidence="8">
    <location>
        <position position="195"/>
    </location>
    <ligand>
        <name>Mg(2+)</name>
        <dbReference type="ChEBI" id="CHEBI:18420"/>
    </ligand>
</feature>
<evidence type="ECO:0000256" key="8">
    <source>
        <dbReference type="HAMAP-Rule" id="MF_03190"/>
    </source>
</evidence>
<comment type="catalytic activity">
    <reaction evidence="8">
        <text>a 3-demethylubiquinone + S-adenosyl-L-methionine = a ubiquinone + S-adenosyl-L-homocysteine</text>
        <dbReference type="Rhea" id="RHEA:81215"/>
        <dbReference type="Rhea" id="RHEA-COMP:9565"/>
        <dbReference type="Rhea" id="RHEA-COMP:19654"/>
        <dbReference type="ChEBI" id="CHEBI:16389"/>
        <dbReference type="ChEBI" id="CHEBI:57856"/>
        <dbReference type="ChEBI" id="CHEBI:59789"/>
        <dbReference type="ChEBI" id="CHEBI:231825"/>
    </reaction>
</comment>
<dbReference type="PANTHER" id="PTHR11739:SF4">
    <property type="entry name" value="CITRATE SYNTHASE, PEROXISOMAL"/>
    <property type="match status" value="1"/>
</dbReference>
<dbReference type="AlphaFoldDB" id="A0A498HE04"/>
<keyword evidence="8" id="KW-0489">Methyltransferase</keyword>
<comment type="pathway">
    <text evidence="8">Cofactor biosynthesis; ubiquinone biosynthesis.</text>
</comment>
<comment type="catalytic activity">
    <reaction evidence="8">
        <text>a 3,4-dihydroxy-5-(all-trans-polyprenyl)benzoate + S-adenosyl-L-methionine = a 4-hydroxy-3-methoxy-5-(all-trans-polyprenyl)benzoate + S-adenosyl-L-homocysteine + H(+)</text>
        <dbReference type="Rhea" id="RHEA:44452"/>
        <dbReference type="Rhea" id="RHEA-COMP:10930"/>
        <dbReference type="Rhea" id="RHEA-COMP:10931"/>
        <dbReference type="ChEBI" id="CHEBI:15378"/>
        <dbReference type="ChEBI" id="CHEBI:57856"/>
        <dbReference type="ChEBI" id="CHEBI:59789"/>
        <dbReference type="ChEBI" id="CHEBI:64694"/>
        <dbReference type="ChEBI" id="CHEBI:84443"/>
        <dbReference type="EC" id="2.1.1.114"/>
    </reaction>
</comment>
<dbReference type="Gene3D" id="1.10.287.3240">
    <property type="match status" value="1"/>
</dbReference>
<keyword evidence="8" id="KW-0949">S-adenosyl-L-methionine</keyword>
<dbReference type="PANTHER" id="PTHR11739">
    <property type="entry name" value="CITRATE SYNTHASE"/>
    <property type="match status" value="1"/>
</dbReference>
<feature type="binding site" evidence="8">
    <location>
        <position position="194"/>
    </location>
    <ligand>
        <name>S-adenosyl-L-methionine</name>
        <dbReference type="ChEBI" id="CHEBI:59789"/>
    </ligand>
</feature>
<evidence type="ECO:0000256" key="10">
    <source>
        <dbReference type="SAM" id="MobiDB-lite"/>
    </source>
</evidence>
<comment type="cofactor">
    <cofactor evidence="8">
        <name>Mg(2+)</name>
        <dbReference type="ChEBI" id="CHEBI:18420"/>
    </cofactor>
</comment>
<evidence type="ECO:0000256" key="9">
    <source>
        <dbReference type="RuleBase" id="RU000441"/>
    </source>
</evidence>
<evidence type="ECO:0000313" key="12">
    <source>
        <dbReference type="Proteomes" id="UP000290289"/>
    </source>
</evidence>
<dbReference type="GO" id="GO:0006099">
    <property type="term" value="P:tricarboxylic acid cycle"/>
    <property type="evidence" value="ECO:0007669"/>
    <property type="project" value="UniProtKB-KW"/>
</dbReference>
<keyword evidence="5" id="KW-0816">Tricarboxylic acid cycle</keyword>
<dbReference type="Pfam" id="PF01813">
    <property type="entry name" value="ATP-synt_D"/>
    <property type="match status" value="1"/>
</dbReference>
<dbReference type="EC" id="2.1.1.-" evidence="8"/>
<dbReference type="FunFam" id="1.10.287.3240:FF:000003">
    <property type="entry name" value="V-type proton ATPase subunit D"/>
    <property type="match status" value="1"/>
</dbReference>
<dbReference type="InterPro" id="IPR016143">
    <property type="entry name" value="Citrate_synth-like_sm_a-sub"/>
</dbReference>
<dbReference type="STRING" id="3750.A0A498HE04"/>
<dbReference type="GO" id="GO:0005759">
    <property type="term" value="C:mitochondrial matrix"/>
    <property type="evidence" value="ECO:0007669"/>
    <property type="project" value="TreeGrafter"/>
</dbReference>
<proteinExistence type="inferred from homology"/>
<dbReference type="InterPro" id="IPR036969">
    <property type="entry name" value="Citrate_synthase_sf"/>
</dbReference>
<comment type="subunit">
    <text evidence="8">Component of a multi-subunit COQ enzyme complex.</text>
</comment>
<dbReference type="InterPro" id="IPR010233">
    <property type="entry name" value="UbiG_MeTrfase"/>
</dbReference>
<evidence type="ECO:0000256" key="2">
    <source>
        <dbReference type="ARBA" id="ARBA00005850"/>
    </source>
</evidence>
<dbReference type="GO" id="GO:0120537">
    <property type="term" value="F:3-demethylubiquinone 3-O-methyltransferase activity"/>
    <property type="evidence" value="ECO:0007669"/>
    <property type="project" value="RHEA"/>
</dbReference>
<dbReference type="EC" id="2.1.1.64" evidence="8"/>
<keyword evidence="8" id="KW-0831">Ubiquinone biosynthesis</keyword>
<comment type="pathway">
    <text evidence="1">Carbohydrate metabolism.</text>
</comment>
<dbReference type="GO" id="GO:0010420">
    <property type="term" value="F:polyprenyldihydroxybenzoate methyltransferase activity"/>
    <property type="evidence" value="ECO:0007669"/>
    <property type="project" value="UniProtKB-UniRule"/>
</dbReference>
<comment type="function">
    <text evidence="8">O-methyltransferase required for two non-consecutive steps during ubiquinone biosynthesis. Catalyzes the 2 O-methylation of 3,4-dihydroxy-5-(all-trans-polyprenyl)benzoic acid into 4-hydroxy-3-methoxy-5-(all-trans-polyprenyl)benzoic acid. Also catalyzes the last step of ubiquinone biosynthesis by mediating methylation of 3-demethylubiquinone into ubiquinone. Also able to mediate the methylation of 3-demethylubiquinol into ubiquinol.</text>
</comment>
<feature type="binding site" evidence="8">
    <location>
        <position position="199"/>
    </location>
    <ligand>
        <name>Mg(2+)</name>
        <dbReference type="ChEBI" id="CHEBI:18420"/>
    </ligand>
</feature>
<dbReference type="InterPro" id="IPR029063">
    <property type="entry name" value="SAM-dependent_MTases_sf"/>
</dbReference>
<feature type="compositionally biased region" description="Pro residues" evidence="10">
    <location>
        <begin position="45"/>
        <end position="60"/>
    </location>
</feature>
<dbReference type="Pfam" id="PF13489">
    <property type="entry name" value="Methyltransf_23"/>
    <property type="match status" value="1"/>
</dbReference>
<comment type="similarity">
    <text evidence="2">Belongs to the V-ATPase D subunit family.</text>
</comment>
<evidence type="ECO:0000256" key="4">
    <source>
        <dbReference type="ARBA" id="ARBA00022448"/>
    </source>
</evidence>
<keyword evidence="8" id="KW-0999">Mitochondrion inner membrane</keyword>
<organism evidence="11 12">
    <name type="scientific">Malus domestica</name>
    <name type="common">Apple</name>
    <name type="synonym">Pyrus malus</name>
    <dbReference type="NCBI Taxonomy" id="3750"/>
    <lineage>
        <taxon>Eukaryota</taxon>
        <taxon>Viridiplantae</taxon>
        <taxon>Streptophyta</taxon>
        <taxon>Embryophyta</taxon>
        <taxon>Tracheophyta</taxon>
        <taxon>Spermatophyta</taxon>
        <taxon>Magnoliopsida</taxon>
        <taxon>eudicotyledons</taxon>
        <taxon>Gunneridae</taxon>
        <taxon>Pentapetalae</taxon>
        <taxon>rosids</taxon>
        <taxon>fabids</taxon>
        <taxon>Rosales</taxon>
        <taxon>Rosaceae</taxon>
        <taxon>Amygdaloideae</taxon>
        <taxon>Maleae</taxon>
        <taxon>Malus</taxon>
    </lineage>
</organism>
<dbReference type="InterPro" id="IPR019810">
    <property type="entry name" value="Citrate_synthase_AS"/>
</dbReference>
<feature type="binding site" evidence="8">
    <location>
        <position position="97"/>
    </location>
    <ligand>
        <name>S-adenosyl-L-methionine</name>
        <dbReference type="ChEBI" id="CHEBI:59789"/>
    </ligand>
</feature>
<gene>
    <name evidence="8" type="primary">COQ3</name>
    <name evidence="11" type="ORF">DVH24_027822</name>
</gene>
<keyword evidence="6 8" id="KW-0808">Transferase</keyword>
<keyword evidence="8" id="KW-0460">Magnesium</keyword>
<evidence type="ECO:0000256" key="5">
    <source>
        <dbReference type="ARBA" id="ARBA00022532"/>
    </source>
</evidence>
<keyword evidence="8" id="KW-0496">Mitochondrion</keyword>
<dbReference type="HAMAP" id="MF_00472">
    <property type="entry name" value="UbiG"/>
    <property type="match status" value="1"/>
</dbReference>
<keyword evidence="12" id="KW-1185">Reference proteome</keyword>
<dbReference type="PRINTS" id="PR00143">
    <property type="entry name" value="CITRTSNTHASE"/>
</dbReference>
<accession>A0A498HE04</accession>
<dbReference type="CDD" id="cd02440">
    <property type="entry name" value="AdoMet_MTases"/>
    <property type="match status" value="1"/>
</dbReference>
<dbReference type="GO" id="GO:0061542">
    <property type="term" value="F:3-demethylubiquinol 3-O-methyltransferase activity"/>
    <property type="evidence" value="ECO:0007669"/>
    <property type="project" value="UniProtKB-UniRule"/>
</dbReference>
<keyword evidence="4" id="KW-0813">Transport</keyword>
<dbReference type="GO" id="GO:0005975">
    <property type="term" value="P:carbohydrate metabolic process"/>
    <property type="evidence" value="ECO:0007669"/>
    <property type="project" value="TreeGrafter"/>
</dbReference>
<comment type="subcellular location">
    <subcellularLocation>
        <location evidence="8">Mitochondrion inner membrane</location>
        <topology evidence="8">Peripheral membrane protein</topology>
        <orientation evidence="8">Matrix side</orientation>
    </subcellularLocation>
</comment>
<evidence type="ECO:0000313" key="11">
    <source>
        <dbReference type="EMBL" id="RXH67675.1"/>
    </source>
</evidence>
<dbReference type="EMBL" id="RDQH01000343">
    <property type="protein sequence ID" value="RXH67675.1"/>
    <property type="molecule type" value="Genomic_DNA"/>
</dbReference>
<dbReference type="PROSITE" id="PS00480">
    <property type="entry name" value="CITRATE_SYNTHASE"/>
    <property type="match status" value="1"/>
</dbReference>
<dbReference type="Pfam" id="PF00285">
    <property type="entry name" value="Citrate_synt"/>
    <property type="match status" value="1"/>
</dbReference>
<protein>
    <recommendedName>
        <fullName evidence="8">Ubiquinone biosynthesis O-methyltransferase, mitochondrial</fullName>
    </recommendedName>
    <alternativeName>
        <fullName evidence="8">3-demethylubiquinol 3-O-methyltransferase</fullName>
        <ecNumber evidence="8">2.1.1.64</ecNumber>
    </alternativeName>
    <alternativeName>
        <fullName evidence="8">3-demethylubiquinone 3-O-methyltransferase</fullName>
        <ecNumber evidence="8">2.1.1.-</ecNumber>
    </alternativeName>
    <alternativeName>
        <fullName evidence="8">Polyprenyldihydroxybenzoate methyltransferase</fullName>
        <ecNumber evidence="8">2.1.1.114</ecNumber>
    </alternativeName>
</protein>
<comment type="catalytic activity">
    <reaction evidence="8">
        <text>a 3-demethylubiquinol + S-adenosyl-L-methionine = a ubiquinol + S-adenosyl-L-homocysteine + H(+)</text>
        <dbReference type="Rhea" id="RHEA:44380"/>
        <dbReference type="Rhea" id="RHEA-COMP:9566"/>
        <dbReference type="Rhea" id="RHEA-COMP:10914"/>
        <dbReference type="ChEBI" id="CHEBI:15378"/>
        <dbReference type="ChEBI" id="CHEBI:17976"/>
        <dbReference type="ChEBI" id="CHEBI:57856"/>
        <dbReference type="ChEBI" id="CHEBI:59789"/>
        <dbReference type="ChEBI" id="CHEBI:84422"/>
        <dbReference type="EC" id="2.1.1.64"/>
    </reaction>
</comment>
<dbReference type="Gene3D" id="3.40.50.150">
    <property type="entry name" value="Vaccinia Virus protein VP39"/>
    <property type="match status" value="1"/>
</dbReference>
<dbReference type="UniPathway" id="UPA00232"/>
<name>A0A498HE04_MALDO</name>
<dbReference type="InterPro" id="IPR016142">
    <property type="entry name" value="Citrate_synth-like_lrg_a-sub"/>
</dbReference>
<dbReference type="GO" id="GO:0032259">
    <property type="term" value="P:methylation"/>
    <property type="evidence" value="ECO:0007669"/>
    <property type="project" value="UniProtKB-KW"/>
</dbReference>
<reference evidence="11 12" key="1">
    <citation type="submission" date="2018-10" db="EMBL/GenBank/DDBJ databases">
        <title>A high-quality apple genome assembly.</title>
        <authorList>
            <person name="Hu J."/>
        </authorList>
    </citation>
    <scope>NUCLEOTIDE SEQUENCE [LARGE SCALE GENOMIC DNA]</scope>
    <source>
        <strain evidence="12">cv. HFTH1</strain>
        <tissue evidence="11">Young leaf</tissue>
    </source>
</reference>
<dbReference type="GO" id="GO:0046872">
    <property type="term" value="F:metal ion binding"/>
    <property type="evidence" value="ECO:0007669"/>
    <property type="project" value="UniProtKB-KW"/>
</dbReference>
<keyword evidence="8" id="KW-0472">Membrane</keyword>
<keyword evidence="7" id="KW-0406">Ion transport</keyword>
<dbReference type="InterPro" id="IPR002020">
    <property type="entry name" value="Citrate_synthase"/>
</dbReference>
<dbReference type="GO" id="GO:0046912">
    <property type="term" value="F:acyltransferase activity, acyl groups converted into alkyl on transfer"/>
    <property type="evidence" value="ECO:0007669"/>
    <property type="project" value="InterPro"/>
</dbReference>
<dbReference type="GO" id="GO:0031314">
    <property type="term" value="C:extrinsic component of mitochondrial inner membrane"/>
    <property type="evidence" value="ECO:0007669"/>
    <property type="project" value="UniProtKB-UniRule"/>
</dbReference>
<dbReference type="InterPro" id="IPR002699">
    <property type="entry name" value="V_ATPase_D"/>
</dbReference>
<dbReference type="NCBIfam" id="TIGR00309">
    <property type="entry name" value="V_ATPase_subD"/>
    <property type="match status" value="1"/>
</dbReference>
<evidence type="ECO:0000256" key="6">
    <source>
        <dbReference type="ARBA" id="ARBA00022679"/>
    </source>
</evidence>
<feature type="region of interest" description="Disordered" evidence="10">
    <location>
        <begin position="42"/>
        <end position="63"/>
    </location>
</feature>
<feature type="binding site" evidence="8">
    <location>
        <position position="149"/>
    </location>
    <ligand>
        <name>S-adenosyl-L-methionine</name>
        <dbReference type="ChEBI" id="CHEBI:59789"/>
    </ligand>
</feature>
<evidence type="ECO:0000256" key="1">
    <source>
        <dbReference type="ARBA" id="ARBA00005007"/>
    </source>
</evidence>
<dbReference type="CDD" id="cd06115">
    <property type="entry name" value="AthCS_per_like"/>
    <property type="match status" value="1"/>
</dbReference>
<evidence type="ECO:0000256" key="7">
    <source>
        <dbReference type="ARBA" id="ARBA00023065"/>
    </source>
</evidence>
<comment type="similarity">
    <text evidence="8">Belongs to the class I-like SAM-binding methyltransferase superfamily. UbiG/COQ3 family.</text>
</comment>
<dbReference type="Proteomes" id="UP000290289">
    <property type="component" value="Chromosome 17"/>
</dbReference>
<comment type="caution">
    <text evidence="11">The sequence shown here is derived from an EMBL/GenBank/DDBJ whole genome shotgun (WGS) entry which is preliminary data.</text>
</comment>
<feature type="binding site" evidence="8">
    <location>
        <position position="128"/>
    </location>
    <ligand>
        <name>S-adenosyl-L-methionine</name>
        <dbReference type="ChEBI" id="CHEBI:59789"/>
    </ligand>
</feature>
<dbReference type="NCBIfam" id="TIGR01983">
    <property type="entry name" value="UbiG"/>
    <property type="match status" value="1"/>
</dbReference>
<dbReference type="FunFam" id="1.10.230.10:FF:000002">
    <property type="entry name" value="Citrate synthase"/>
    <property type="match status" value="1"/>
</dbReference>
<dbReference type="Gene3D" id="1.10.230.10">
    <property type="entry name" value="Cytochrome P450-Terp, domain 2"/>
    <property type="match status" value="1"/>
</dbReference>
<keyword evidence="8" id="KW-0479">Metal-binding</keyword>
<feature type="binding site" evidence="8">
    <location>
        <position position="198"/>
    </location>
    <ligand>
        <name>Mg(2+)</name>
        <dbReference type="ChEBI" id="CHEBI:18420"/>
    </ligand>
</feature>